<dbReference type="InterPro" id="IPR036921">
    <property type="entry name" value="PurM-like_N_sf"/>
</dbReference>
<dbReference type="InterPro" id="IPR036676">
    <property type="entry name" value="PurM-like_C_sf"/>
</dbReference>
<dbReference type="CDD" id="cd02194">
    <property type="entry name" value="ThiL"/>
    <property type="match status" value="1"/>
</dbReference>
<keyword evidence="2" id="KW-0547">Nucleotide-binding</keyword>
<dbReference type="InterPro" id="IPR006283">
    <property type="entry name" value="ThiL-like"/>
</dbReference>
<dbReference type="UniPathway" id="UPA00060">
    <property type="reaction ID" value="UER00142"/>
</dbReference>
<dbReference type="SUPFAM" id="SSF56042">
    <property type="entry name" value="PurM C-terminal domain-like"/>
    <property type="match status" value="1"/>
</dbReference>
<protein>
    <recommendedName>
        <fullName evidence="2">Thiamine-monophosphate kinase</fullName>
        <shortName evidence="2">TMP kinase</shortName>
        <shortName evidence="2">Thiamine-phosphate kinase</shortName>
        <ecNumber evidence="2">2.7.4.16</ecNumber>
    </recommendedName>
</protein>
<dbReference type="PANTHER" id="PTHR30270">
    <property type="entry name" value="THIAMINE-MONOPHOSPHATE KINASE"/>
    <property type="match status" value="1"/>
</dbReference>
<comment type="similarity">
    <text evidence="2">Belongs to the thiamine-monophosphate kinase family.</text>
</comment>
<feature type="binding site" evidence="2">
    <location>
        <position position="220"/>
    </location>
    <ligand>
        <name>Mg(2+)</name>
        <dbReference type="ChEBI" id="CHEBI:18420"/>
        <label>3</label>
    </ligand>
</feature>
<keyword evidence="2 5" id="KW-0808">Transferase</keyword>
<feature type="binding site" evidence="2">
    <location>
        <position position="130"/>
    </location>
    <ligand>
        <name>ATP</name>
        <dbReference type="ChEBI" id="CHEBI:30616"/>
    </ligand>
</feature>
<dbReference type="GO" id="GO:0000287">
    <property type="term" value="F:magnesium ion binding"/>
    <property type="evidence" value="ECO:0007669"/>
    <property type="project" value="UniProtKB-UniRule"/>
</dbReference>
<keyword evidence="2 5" id="KW-0418">Kinase</keyword>
<dbReference type="InterPro" id="IPR016188">
    <property type="entry name" value="PurM-like_N"/>
</dbReference>
<dbReference type="Proteomes" id="UP000663859">
    <property type="component" value="Unassembled WGS sequence"/>
</dbReference>
<dbReference type="Gene3D" id="3.90.650.10">
    <property type="entry name" value="PurM-like C-terminal domain"/>
    <property type="match status" value="1"/>
</dbReference>
<keyword evidence="2" id="KW-0460">Magnesium</keyword>
<dbReference type="GO" id="GO:0009030">
    <property type="term" value="F:thiamine-phosphate kinase activity"/>
    <property type="evidence" value="ECO:0007669"/>
    <property type="project" value="UniProtKB-UniRule"/>
</dbReference>
<comment type="pathway">
    <text evidence="2">Cofactor biosynthesis; thiamine diphosphate biosynthesis; thiamine diphosphate from thiamine phosphate: step 1/1.</text>
</comment>
<comment type="caution">
    <text evidence="2">Lacks conserved residue(s) required for the propagation of feature annotation.</text>
</comment>
<reference evidence="5" key="1">
    <citation type="submission" date="2021-02" db="EMBL/GenBank/DDBJ databases">
        <authorList>
            <person name="Cremers G."/>
            <person name="Picone N."/>
        </authorList>
    </citation>
    <scope>NUCLEOTIDE SEQUENCE</scope>
    <source>
        <strain evidence="5">PQ17</strain>
    </source>
</reference>
<dbReference type="InterPro" id="IPR010918">
    <property type="entry name" value="PurM-like_C_dom"/>
</dbReference>
<dbReference type="PANTHER" id="PTHR30270:SF0">
    <property type="entry name" value="THIAMINE-MONOPHOSPHATE KINASE"/>
    <property type="match status" value="1"/>
</dbReference>
<feature type="binding site" evidence="2">
    <location>
        <position position="222"/>
    </location>
    <ligand>
        <name>ATP</name>
        <dbReference type="ChEBI" id="CHEBI:30616"/>
    </ligand>
</feature>
<keyword evidence="2" id="KW-0067">ATP-binding</keyword>
<evidence type="ECO:0000313" key="6">
    <source>
        <dbReference type="Proteomes" id="UP000663859"/>
    </source>
</evidence>
<dbReference type="GO" id="GO:0009229">
    <property type="term" value="P:thiamine diphosphate biosynthetic process"/>
    <property type="evidence" value="ECO:0007669"/>
    <property type="project" value="UniProtKB-UniRule"/>
</dbReference>
<evidence type="ECO:0000259" key="4">
    <source>
        <dbReference type="Pfam" id="PF02769"/>
    </source>
</evidence>
<feature type="binding site" evidence="2">
    <location>
        <position position="263"/>
    </location>
    <ligand>
        <name>substrate</name>
    </ligand>
</feature>
<evidence type="ECO:0000256" key="2">
    <source>
        <dbReference type="HAMAP-Rule" id="MF_02128"/>
    </source>
</evidence>
<dbReference type="RefSeq" id="WP_174583257.1">
    <property type="nucleotide sequence ID" value="NZ_CAJNOB010000017.1"/>
</dbReference>
<sequence length="316" mass="35274">MSRPRYPDGPSHNWTLEEQYARCRLHEIGEKRLIQILTRHWKQDRGVLRALEEDCAVFRGLPDQGFWLLKIESVVEGVHFTKGTPFFLVGRKALARALSDLAAMGAIPRYAMVALAASPRLSLFALQRLYEGMERLAKAYRLFFVGGETVRSDALLITVSLLGHTPGYRPVLRCGARPGDSLFVTGELGGSFPTKHLVFEPRLREGQWLAQNRLARAMIDLSDGLASDLSQLARASGVSFELDFSKIPRRPGISLSQALQDGEDYELLFAVAPAKVSQLQKQWPFRTKLTCIGLCHPADPKASQTLDAFHGFDHFA</sequence>
<organism evidence="5 6">
    <name type="scientific">Candidatus Methylacidithermus pantelleriae</name>
    <dbReference type="NCBI Taxonomy" id="2744239"/>
    <lineage>
        <taxon>Bacteria</taxon>
        <taxon>Pseudomonadati</taxon>
        <taxon>Verrucomicrobiota</taxon>
        <taxon>Methylacidiphilae</taxon>
        <taxon>Methylacidiphilales</taxon>
        <taxon>Methylacidiphilaceae</taxon>
        <taxon>Candidatus Methylacidithermus</taxon>
    </lineage>
</organism>
<feature type="binding site" evidence="2">
    <location>
        <position position="54"/>
    </location>
    <ligand>
        <name>Mg(2+)</name>
        <dbReference type="ChEBI" id="CHEBI:18420"/>
        <label>3</label>
    </ligand>
</feature>
<evidence type="ECO:0000259" key="3">
    <source>
        <dbReference type="Pfam" id="PF00586"/>
    </source>
</evidence>
<feature type="domain" description="PurM-like C-terminal" evidence="4">
    <location>
        <begin position="201"/>
        <end position="277"/>
    </location>
</feature>
<dbReference type="GO" id="GO:0005524">
    <property type="term" value="F:ATP binding"/>
    <property type="evidence" value="ECO:0007669"/>
    <property type="project" value="UniProtKB-UniRule"/>
</dbReference>
<feature type="binding site" evidence="2">
    <location>
        <position position="100"/>
    </location>
    <ligand>
        <name>Mg(2+)</name>
        <dbReference type="ChEBI" id="CHEBI:18420"/>
        <label>3</label>
    </ligand>
</feature>
<comment type="caution">
    <text evidence="5">The sequence shown here is derived from an EMBL/GenBank/DDBJ whole genome shotgun (WGS) entry which is preliminary data.</text>
</comment>
<feature type="binding site" evidence="2">
    <location>
        <position position="79"/>
    </location>
    <ligand>
        <name>substrate</name>
    </ligand>
</feature>
<comment type="catalytic activity">
    <reaction evidence="2">
        <text>thiamine phosphate + ATP = thiamine diphosphate + ADP</text>
        <dbReference type="Rhea" id="RHEA:15913"/>
        <dbReference type="ChEBI" id="CHEBI:30616"/>
        <dbReference type="ChEBI" id="CHEBI:37575"/>
        <dbReference type="ChEBI" id="CHEBI:58937"/>
        <dbReference type="ChEBI" id="CHEBI:456216"/>
        <dbReference type="EC" id="2.7.4.16"/>
    </reaction>
</comment>
<dbReference type="PIRSF" id="PIRSF005303">
    <property type="entry name" value="Thiam_monoph_kin"/>
    <property type="match status" value="1"/>
</dbReference>
<evidence type="ECO:0000256" key="1">
    <source>
        <dbReference type="ARBA" id="ARBA00022977"/>
    </source>
</evidence>
<comment type="miscellaneous">
    <text evidence="2">Reaction mechanism of ThiL seems to utilize a direct, inline transfer of the gamma-phosphate of ATP to TMP rather than a phosphorylated enzyme intermediate.</text>
</comment>
<feature type="binding site" evidence="2">
    <location>
        <position position="100"/>
    </location>
    <ligand>
        <name>Mg(2+)</name>
        <dbReference type="ChEBI" id="CHEBI:18420"/>
        <label>4</label>
    </ligand>
</feature>
<name>A0A8J2FNT7_9BACT</name>
<feature type="binding site" evidence="2">
    <location>
        <position position="173"/>
    </location>
    <ligand>
        <name>ATP</name>
        <dbReference type="ChEBI" id="CHEBI:30616"/>
    </ligand>
</feature>
<comment type="function">
    <text evidence="2">Catalyzes the ATP-dependent phosphorylation of thiamine-monophosphate (TMP) to form thiamine-pyrophosphate (TPP), the active form of vitamin B1.</text>
</comment>
<proteinExistence type="inferred from homology"/>
<dbReference type="EMBL" id="CAJNOB010000017">
    <property type="protein sequence ID" value="CAF0698029.1"/>
    <property type="molecule type" value="Genomic_DNA"/>
</dbReference>
<keyword evidence="1 2" id="KW-0784">Thiamine biosynthesis</keyword>
<feature type="binding site" evidence="2">
    <location>
        <position position="223"/>
    </location>
    <ligand>
        <name>Mg(2+)</name>
        <dbReference type="ChEBI" id="CHEBI:18420"/>
        <label>5</label>
    </ligand>
</feature>
<feature type="domain" description="PurM-like N-terminal" evidence="3">
    <location>
        <begin position="53"/>
        <end position="163"/>
    </location>
</feature>
<gene>
    <name evidence="2 5" type="primary">thiL</name>
    <name evidence="5" type="ORF">MPNT_240019</name>
</gene>
<feature type="binding site" evidence="2">
    <location>
        <position position="100"/>
    </location>
    <ligand>
        <name>Mg(2+)</name>
        <dbReference type="ChEBI" id="CHEBI:18420"/>
        <label>2</label>
    </ligand>
</feature>
<dbReference type="HAMAP" id="MF_02128">
    <property type="entry name" value="TMP_kinase"/>
    <property type="match status" value="1"/>
</dbReference>
<dbReference type="Pfam" id="PF02769">
    <property type="entry name" value="AIRS_C"/>
    <property type="match status" value="1"/>
</dbReference>
<keyword evidence="6" id="KW-1185">Reference proteome</keyword>
<dbReference type="EC" id="2.7.4.16" evidence="2"/>
<feature type="binding site" evidence="2">
    <location>
        <position position="54"/>
    </location>
    <ligand>
        <name>Mg(2+)</name>
        <dbReference type="ChEBI" id="CHEBI:18420"/>
        <label>4</label>
    </ligand>
</feature>
<feature type="binding site" evidence="2">
    <location>
        <position position="312"/>
    </location>
    <ligand>
        <name>substrate</name>
    </ligand>
</feature>
<accession>A0A8J2FNT7</accession>
<dbReference type="Gene3D" id="3.30.1330.10">
    <property type="entry name" value="PurM-like, N-terminal domain"/>
    <property type="match status" value="1"/>
</dbReference>
<dbReference type="AlphaFoldDB" id="A0A8J2FNT7"/>
<keyword evidence="2" id="KW-0479">Metal-binding</keyword>
<dbReference type="Pfam" id="PF00586">
    <property type="entry name" value="AIRS"/>
    <property type="match status" value="1"/>
</dbReference>
<dbReference type="GO" id="GO:0009228">
    <property type="term" value="P:thiamine biosynthetic process"/>
    <property type="evidence" value="ECO:0007669"/>
    <property type="project" value="UniProtKB-KW"/>
</dbReference>
<dbReference type="SUPFAM" id="SSF55326">
    <property type="entry name" value="PurM N-terminal domain-like"/>
    <property type="match status" value="1"/>
</dbReference>
<evidence type="ECO:0000313" key="5">
    <source>
        <dbReference type="EMBL" id="CAF0698029.1"/>
    </source>
</evidence>